<evidence type="ECO:0000256" key="1">
    <source>
        <dbReference type="PROSITE-ProRule" id="PRU00042"/>
    </source>
</evidence>
<dbReference type="Proteomes" id="UP001178461">
    <property type="component" value="Chromosome 6"/>
</dbReference>
<evidence type="ECO:0000256" key="3">
    <source>
        <dbReference type="SAM" id="MobiDB-lite"/>
    </source>
</evidence>
<feature type="coiled-coil region" evidence="2">
    <location>
        <begin position="147"/>
        <end position="174"/>
    </location>
</feature>
<dbReference type="EMBL" id="OX395131">
    <property type="protein sequence ID" value="CAI5777312.1"/>
    <property type="molecule type" value="Genomic_DNA"/>
</dbReference>
<keyword evidence="1" id="KW-0862">Zinc</keyword>
<feature type="compositionally biased region" description="Pro residues" evidence="3">
    <location>
        <begin position="399"/>
        <end position="411"/>
    </location>
</feature>
<evidence type="ECO:0000313" key="5">
    <source>
        <dbReference type="EMBL" id="CAI5777312.1"/>
    </source>
</evidence>
<keyword evidence="1" id="KW-0479">Metal-binding</keyword>
<keyword evidence="6" id="KW-1185">Reference proteome</keyword>
<reference evidence="5" key="1">
    <citation type="submission" date="2022-12" db="EMBL/GenBank/DDBJ databases">
        <authorList>
            <person name="Alioto T."/>
            <person name="Alioto T."/>
            <person name="Gomez Garrido J."/>
        </authorList>
    </citation>
    <scope>NUCLEOTIDE SEQUENCE</scope>
</reference>
<dbReference type="InterPro" id="IPR038800">
    <property type="entry name" value="CCDC17"/>
</dbReference>
<dbReference type="InterPro" id="IPR013087">
    <property type="entry name" value="Znf_C2H2_type"/>
</dbReference>
<feature type="region of interest" description="Disordered" evidence="3">
    <location>
        <begin position="295"/>
        <end position="319"/>
    </location>
</feature>
<feature type="region of interest" description="Disordered" evidence="3">
    <location>
        <begin position="391"/>
        <end position="411"/>
    </location>
</feature>
<evidence type="ECO:0000313" key="6">
    <source>
        <dbReference type="Proteomes" id="UP001178461"/>
    </source>
</evidence>
<feature type="region of interest" description="Disordered" evidence="3">
    <location>
        <begin position="50"/>
        <end position="98"/>
    </location>
</feature>
<organism evidence="5 6">
    <name type="scientific">Podarcis lilfordi</name>
    <name type="common">Lilford's wall lizard</name>
    <dbReference type="NCBI Taxonomy" id="74358"/>
    <lineage>
        <taxon>Eukaryota</taxon>
        <taxon>Metazoa</taxon>
        <taxon>Chordata</taxon>
        <taxon>Craniata</taxon>
        <taxon>Vertebrata</taxon>
        <taxon>Euteleostomi</taxon>
        <taxon>Lepidosauria</taxon>
        <taxon>Squamata</taxon>
        <taxon>Bifurcata</taxon>
        <taxon>Unidentata</taxon>
        <taxon>Episquamata</taxon>
        <taxon>Laterata</taxon>
        <taxon>Lacertibaenia</taxon>
        <taxon>Lacertidae</taxon>
        <taxon>Podarcis</taxon>
    </lineage>
</organism>
<feature type="compositionally biased region" description="Basic and acidic residues" evidence="3">
    <location>
        <begin position="50"/>
        <end position="64"/>
    </location>
</feature>
<evidence type="ECO:0000256" key="2">
    <source>
        <dbReference type="SAM" id="Coils"/>
    </source>
</evidence>
<feature type="compositionally biased region" description="Basic and acidic residues" evidence="3">
    <location>
        <begin position="77"/>
        <end position="96"/>
    </location>
</feature>
<keyword evidence="1" id="KW-0863">Zinc-finger</keyword>
<dbReference type="PANTHER" id="PTHR33820:SF4">
    <property type="entry name" value="COILED-COIL DOMAIN-CONTAINING PROTEIN 17"/>
    <property type="match status" value="1"/>
</dbReference>
<dbReference type="GO" id="GO:0008270">
    <property type="term" value="F:zinc ion binding"/>
    <property type="evidence" value="ECO:0007669"/>
    <property type="project" value="UniProtKB-KW"/>
</dbReference>
<feature type="domain" description="C2H2-type" evidence="4">
    <location>
        <begin position="8"/>
        <end position="36"/>
    </location>
</feature>
<name>A0AA35KH44_9SAUR</name>
<protein>
    <submittedName>
        <fullName evidence="5">Coiled-coil domain-containing protein 17 isoform X1</fullName>
    </submittedName>
</protein>
<proteinExistence type="predicted"/>
<keyword evidence="2" id="KW-0175">Coiled coil</keyword>
<accession>A0AA35KH44</accession>
<gene>
    <name evidence="5" type="ORF">PODLI_1B004553</name>
</gene>
<sequence>MMTDLVAFHCANCGMGFRSRRLLEKHMEKFCIGEETASDARYRNRQALCKGKEPKKAETPDSMHHQLQAPKTKKHHLDGEYEEQARHSRSFDHKGSISDSQALKKLTEEFHKLRMSLEDTLPTFRTFQAEDNDRHQREYWKRQQQMAEEHERHLADIQARNQYLEQQKDEIHRRLSELKLGNSATSHIEQLLVELTTQEGKNQLALDALRKQVELLQVSAETRSKPKSPINRQTDIAEGNIEKKVFKSMSFPAAVGPLSSEIQALYLAYLQGGGSDHNILRQMYELQVEATALEKVGARPEHKGRKKKHEGSPNSYPRGLDAELLSVELENQRLEDEILKLKILKDRRKIEDGSSGTELAQLQRLHMAEMAQLHAEIGSLRHDTERMKLRHPKRGSPLPRLPPPIAPPLPPPPPLLGLPDPTFPASNMDPMRASATAMSQYFLDPSDALGPAPYDPASGFVIFYDFLLGLDPTFYQVCLVSGLFRNGQELGKPTPLPVVSSDMGQYPQYVTDGQRGCCAILAARQPVPRVLPSTTITLITELQASGGFDAYGLEIQNLAPRGWAKINIFDHLHQVMCGRWKIPIRVLPMKPSLTPEQLNGVPQLGKAELYLRLVNARDADMQSMAEIHPGNASLYKYPPTVSSCTAPPTDFSPAQRSFHPAPTSLFFSVPPYTGFVDSPPDQEQPLQYKPNKRKFEAVLEWPQSQQNERRQLGFILDRVKGAPPGDGAVRLTGYHQKTGQVIATKDSGLNYCTDSMRSNIKHGYFVFGEQEETFWDVEPQQDMIVIARFYHWPSGRVAPTPWDKGFKPQHQPLLGSDEWLAAWAVLRLTKMYESHKVMVTGAMKKGEHGMPVWNTGTHTLTLYHGPVPPVVALSVMSMEENHQDFKIYGDATLRLHVFSTQKPEQPFPPESPPPLDPAKTWPHEAFIHHFRETPPVEPFRAGDGFDLYIDGARFLPDGVTVTRVTARIFTSGFMQIGPDICTGIDLNSSIFDPLYNYSVEIREPVIAPCATLLLKVYSINRLTSELIQIGWAALNVFVQCGTHTAPEPEAKGMQVSLNDGAHQLRIFHNSPCPDQPFSTSSLTSVGRYVPCATLLVRLIKAPVNSSHKTLQRSMVPQTNWAKVGLFQSRPDYSDGVYYSDSAKPTAGESCFYEAMTNRSVVSVREIVHQLEGPKSLSTDEEVVTWIHQKLTRVPGSSPQPFSLTYVSRYIPTYGIKFALDRGMNLPWSGLTIAQFCFNPPGACYFGAQWLKYDYPIFVEELDKNSYQQWPVWLDGFKTCPHRVYHEYTAIIIHLYQGVVNPAQCASGEKECQAAQRRVMLKGEQLHYTQKSGAWTALHVFSRGYCNTGIYQLPLYQGAPSQIILASLSEGKCSSIMKSMLQKKEIQLVPGASVVVRIADGRWDELRYTSGSIDQSYLPETTDLYHKEPSGRKIAELMLQETSRKQTKLKALEQI</sequence>
<dbReference type="PANTHER" id="PTHR33820">
    <property type="entry name" value="COILED-COIL DOMAIN-CONTAINING PROTEIN 17"/>
    <property type="match status" value="1"/>
</dbReference>
<evidence type="ECO:0000259" key="4">
    <source>
        <dbReference type="PROSITE" id="PS50157"/>
    </source>
</evidence>
<dbReference type="PROSITE" id="PS50157">
    <property type="entry name" value="ZINC_FINGER_C2H2_2"/>
    <property type="match status" value="1"/>
</dbReference>